<dbReference type="PROSITE" id="PS51760">
    <property type="entry name" value="GH10_2"/>
    <property type="match status" value="1"/>
</dbReference>
<protein>
    <recommendedName>
        <fullName evidence="9">Beta-xylanase</fullName>
        <ecNumber evidence="9">3.2.1.8</ecNumber>
    </recommendedName>
</protein>
<evidence type="ECO:0000256" key="6">
    <source>
        <dbReference type="ARBA" id="ARBA00023277"/>
    </source>
</evidence>
<dbReference type="InterPro" id="IPR035992">
    <property type="entry name" value="Ricin_B-like_lectins"/>
</dbReference>
<dbReference type="InterPro" id="IPR001000">
    <property type="entry name" value="GH10_dom"/>
</dbReference>
<dbReference type="SMART" id="SM00458">
    <property type="entry name" value="RICIN"/>
    <property type="match status" value="1"/>
</dbReference>
<dbReference type="Pfam" id="PF00652">
    <property type="entry name" value="Ricin_B_lectin"/>
    <property type="match status" value="1"/>
</dbReference>
<evidence type="ECO:0000256" key="8">
    <source>
        <dbReference type="ARBA" id="ARBA00023326"/>
    </source>
</evidence>
<organism evidence="12 13">
    <name type="scientific">Amycolatopsis vastitatis</name>
    <dbReference type="NCBI Taxonomy" id="1905142"/>
    <lineage>
        <taxon>Bacteria</taxon>
        <taxon>Bacillati</taxon>
        <taxon>Actinomycetota</taxon>
        <taxon>Actinomycetes</taxon>
        <taxon>Pseudonocardiales</taxon>
        <taxon>Pseudonocardiaceae</taxon>
        <taxon>Amycolatopsis</taxon>
    </lineage>
</organism>
<evidence type="ECO:0000256" key="10">
    <source>
        <dbReference type="SAM" id="SignalP"/>
    </source>
</evidence>
<dbReference type="PANTHER" id="PTHR31490:SF88">
    <property type="entry name" value="BETA-XYLANASE"/>
    <property type="match status" value="1"/>
</dbReference>
<dbReference type="OrthoDB" id="9815836at2"/>
<evidence type="ECO:0000256" key="9">
    <source>
        <dbReference type="RuleBase" id="RU361174"/>
    </source>
</evidence>
<keyword evidence="8 9" id="KW-0624">Polysaccharide degradation</keyword>
<evidence type="ECO:0000313" key="12">
    <source>
        <dbReference type="EMBL" id="OXM68623.1"/>
    </source>
</evidence>
<dbReference type="Pfam" id="PF00331">
    <property type="entry name" value="Glyco_hydro_10"/>
    <property type="match status" value="1"/>
</dbReference>
<evidence type="ECO:0000256" key="1">
    <source>
        <dbReference type="ARBA" id="ARBA00000681"/>
    </source>
</evidence>
<keyword evidence="6 9" id="KW-0119">Carbohydrate metabolism</keyword>
<accession>A0A229TBY5</accession>
<dbReference type="RefSeq" id="WP_093947384.1">
    <property type="nucleotide sequence ID" value="NZ_NMUL01000009.1"/>
</dbReference>
<evidence type="ECO:0000256" key="3">
    <source>
        <dbReference type="ARBA" id="ARBA00022651"/>
    </source>
</evidence>
<dbReference type="SMART" id="SM00633">
    <property type="entry name" value="Glyco_10"/>
    <property type="match status" value="1"/>
</dbReference>
<reference evidence="13" key="1">
    <citation type="submission" date="2017-07" db="EMBL/GenBank/DDBJ databases">
        <title>Comparative genome mining reveals phylogenetic distribution patterns of secondary metabolites in Amycolatopsis.</title>
        <authorList>
            <person name="Adamek M."/>
            <person name="Alanjary M."/>
            <person name="Sales-Ortells H."/>
            <person name="Goodfellow M."/>
            <person name="Bull A.T."/>
            <person name="Kalinowski J."/>
            <person name="Ziemert N."/>
        </authorList>
    </citation>
    <scope>NUCLEOTIDE SEQUENCE [LARGE SCALE GENOMIC DNA]</scope>
    <source>
        <strain evidence="13">H5</strain>
    </source>
</reference>
<evidence type="ECO:0000256" key="5">
    <source>
        <dbReference type="ARBA" id="ARBA00022801"/>
    </source>
</evidence>
<dbReference type="InterPro" id="IPR000772">
    <property type="entry name" value="Ricin_B_lectin"/>
</dbReference>
<keyword evidence="4 10" id="KW-0732">Signal</keyword>
<dbReference type="Gene3D" id="2.80.10.50">
    <property type="match status" value="2"/>
</dbReference>
<keyword evidence="3" id="KW-0858">Xylan degradation</keyword>
<evidence type="ECO:0000256" key="2">
    <source>
        <dbReference type="ARBA" id="ARBA00007495"/>
    </source>
</evidence>
<dbReference type="InterPro" id="IPR044846">
    <property type="entry name" value="GH10"/>
</dbReference>
<dbReference type="PANTHER" id="PTHR31490">
    <property type="entry name" value="GLYCOSYL HYDROLASE"/>
    <property type="match status" value="1"/>
</dbReference>
<dbReference type="PRINTS" id="PR00134">
    <property type="entry name" value="GLHYDRLASE10"/>
</dbReference>
<sequence length="488" mass="51270">MRPFTRKPRRSPRSRPGALAVAMGLAVAPVFAVVAAPPADAASTLRSLAEAQNRYIGTELTGNMVNNATITSLAGTQFDMVTPGNEMKWDTTEPRNGSYNFGPGDNVVSFAQAHTMRVRGHNLVWHAQLPGWVNSLPRNQVQGAMEAHITTEVNHYKGKIYAWDVINEPFNEDGSLRQDAFTNAMGTGYLADAIRTAHNADPNAVLYINDYNIEGENAKSNGLYSLAQSLLSQGVPLGGIGLESHFIVGQVPSSMLANMQRFAALGLDVAITELDDRIQLPASSSSLQQQANDYATVVKDCLAVTRCPGVSQWGVGDADSWIPGTFPGYGAASMYDNNYQPKSAYNATATALGGPPPTGGGGPLHAVGAGKCLDVPNSTTAAGTQVQIRDCSGGSNQTFTHSSSGALSVYNGGDCLDANGKGTSPGTKVIIWPCNGQANQQWTVNADGTVTGAQSGLCLDVTGGSTANSALVELWTCNGRSNQQWTLG</sequence>
<dbReference type="SUPFAM" id="SSF51445">
    <property type="entry name" value="(Trans)glycosidases"/>
    <property type="match status" value="1"/>
</dbReference>
<evidence type="ECO:0000256" key="4">
    <source>
        <dbReference type="ARBA" id="ARBA00022729"/>
    </source>
</evidence>
<dbReference type="Proteomes" id="UP000215199">
    <property type="component" value="Unassembled WGS sequence"/>
</dbReference>
<feature type="chain" id="PRO_5039604496" description="Beta-xylanase" evidence="10">
    <location>
        <begin position="33"/>
        <end position="488"/>
    </location>
</feature>
<dbReference type="EMBL" id="NMUL01000009">
    <property type="protein sequence ID" value="OXM68623.1"/>
    <property type="molecule type" value="Genomic_DNA"/>
</dbReference>
<feature type="signal peptide" evidence="10">
    <location>
        <begin position="1"/>
        <end position="32"/>
    </location>
</feature>
<dbReference type="InterPro" id="IPR017853">
    <property type="entry name" value="GH"/>
</dbReference>
<name>A0A229TBY5_9PSEU</name>
<gene>
    <name evidence="12" type="ORF">CF165_11040</name>
</gene>
<keyword evidence="5 9" id="KW-0378">Hydrolase</keyword>
<dbReference type="SUPFAM" id="SSF50370">
    <property type="entry name" value="Ricin B-like lectins"/>
    <property type="match status" value="1"/>
</dbReference>
<dbReference type="GO" id="GO:0045493">
    <property type="term" value="P:xylan catabolic process"/>
    <property type="evidence" value="ECO:0007669"/>
    <property type="project" value="UniProtKB-KW"/>
</dbReference>
<dbReference type="GO" id="GO:0031176">
    <property type="term" value="F:endo-1,4-beta-xylanase activity"/>
    <property type="evidence" value="ECO:0007669"/>
    <property type="project" value="UniProtKB-EC"/>
</dbReference>
<dbReference type="CDD" id="cd23418">
    <property type="entry name" value="beta-trefoil_Ricin_XLN-like"/>
    <property type="match status" value="1"/>
</dbReference>
<comment type="catalytic activity">
    <reaction evidence="1 9">
        <text>Endohydrolysis of (1-&gt;4)-beta-D-xylosidic linkages in xylans.</text>
        <dbReference type="EC" id="3.2.1.8"/>
    </reaction>
</comment>
<feature type="domain" description="GH10" evidence="11">
    <location>
        <begin position="42"/>
        <end position="351"/>
    </location>
</feature>
<comment type="caution">
    <text evidence="12">The sequence shown here is derived from an EMBL/GenBank/DDBJ whole genome shotgun (WGS) entry which is preliminary data.</text>
</comment>
<evidence type="ECO:0000313" key="13">
    <source>
        <dbReference type="Proteomes" id="UP000215199"/>
    </source>
</evidence>
<dbReference type="Gene3D" id="3.20.20.80">
    <property type="entry name" value="Glycosidases"/>
    <property type="match status" value="1"/>
</dbReference>
<dbReference type="AlphaFoldDB" id="A0A229TBY5"/>
<evidence type="ECO:0000256" key="7">
    <source>
        <dbReference type="ARBA" id="ARBA00023295"/>
    </source>
</evidence>
<dbReference type="PROSITE" id="PS50231">
    <property type="entry name" value="RICIN_B_LECTIN"/>
    <property type="match status" value="1"/>
</dbReference>
<keyword evidence="13" id="KW-1185">Reference proteome</keyword>
<comment type="similarity">
    <text evidence="2 9">Belongs to the glycosyl hydrolase 10 (cellulase F) family.</text>
</comment>
<keyword evidence="7 9" id="KW-0326">Glycosidase</keyword>
<proteinExistence type="inferred from homology"/>
<dbReference type="EC" id="3.2.1.8" evidence="9"/>
<evidence type="ECO:0000259" key="11">
    <source>
        <dbReference type="PROSITE" id="PS51760"/>
    </source>
</evidence>